<dbReference type="PROSITE" id="PS51257">
    <property type="entry name" value="PROKAR_LIPOPROTEIN"/>
    <property type="match status" value="1"/>
</dbReference>
<evidence type="ECO:0000313" key="4">
    <source>
        <dbReference type="Proteomes" id="UP000236584"/>
    </source>
</evidence>
<evidence type="ECO:0000256" key="1">
    <source>
        <dbReference type="ARBA" id="ARBA00022729"/>
    </source>
</evidence>
<dbReference type="RefSeq" id="WP_103426811.1">
    <property type="nucleotide sequence ID" value="NZ_CP026309.1"/>
</dbReference>
<protein>
    <recommendedName>
        <fullName evidence="5">DUF4352 domain-containing protein</fullName>
    </recommendedName>
</protein>
<dbReference type="InterPro" id="IPR029050">
    <property type="entry name" value="Immunoprotect_excell_Ig-like"/>
</dbReference>
<reference evidence="3 4" key="1">
    <citation type="submission" date="2018-01" db="EMBL/GenBank/DDBJ databases">
        <title>Complete genome sequence of Salinigranum rubrum GX10T, an extremely halophilic archaeon isolated from a marine solar saltern.</title>
        <authorList>
            <person name="Han S."/>
        </authorList>
    </citation>
    <scope>NUCLEOTIDE SEQUENCE [LARGE SCALE GENOMIC DNA]</scope>
    <source>
        <strain evidence="3 4">GX10</strain>
    </source>
</reference>
<dbReference type="GeneID" id="35593811"/>
<proteinExistence type="predicted"/>
<feature type="compositionally biased region" description="Polar residues" evidence="2">
    <location>
        <begin position="20"/>
        <end position="29"/>
    </location>
</feature>
<dbReference type="Gene3D" id="2.60.40.1240">
    <property type="match status" value="1"/>
</dbReference>
<evidence type="ECO:0000256" key="2">
    <source>
        <dbReference type="SAM" id="MobiDB-lite"/>
    </source>
</evidence>
<evidence type="ECO:0008006" key="5">
    <source>
        <dbReference type="Google" id="ProtNLM"/>
    </source>
</evidence>
<dbReference type="AlphaFoldDB" id="A0A2I8VMG5"/>
<dbReference type="Proteomes" id="UP000236584">
    <property type="component" value="Chromosome"/>
</dbReference>
<dbReference type="OrthoDB" id="346387at2157"/>
<feature type="region of interest" description="Disordered" evidence="2">
    <location>
        <begin position="17"/>
        <end position="47"/>
    </location>
</feature>
<keyword evidence="1" id="KW-0732">Signal</keyword>
<gene>
    <name evidence="3" type="ORF">C2R22_16925</name>
</gene>
<sequence>MDRRTFLTTAALATAGLAGCSSSTPSGDSGDNKPGGQPTKTLTDQPVPGEQLAYGETLDLPRVSVTMSNPRTMSRYQWHHVDEPQRTEVAEAGEGKQWLKVDLRAENTVDRVVRLPLTLDFKGVVGETVYHPGRNKSPQAKYIGGKVPSGTVREGAMTFLVPERVTTDQFRVHYSEHRPSGKKQAWWSQQS</sequence>
<accession>A0A2I8VMG5</accession>
<organism evidence="3 4">
    <name type="scientific">Salinigranum rubrum</name>
    <dbReference type="NCBI Taxonomy" id="755307"/>
    <lineage>
        <taxon>Archaea</taxon>
        <taxon>Methanobacteriati</taxon>
        <taxon>Methanobacteriota</taxon>
        <taxon>Stenosarchaea group</taxon>
        <taxon>Halobacteria</taxon>
        <taxon>Halobacteriales</taxon>
        <taxon>Haloferacaceae</taxon>
        <taxon>Salinigranum</taxon>
    </lineage>
</organism>
<evidence type="ECO:0000313" key="3">
    <source>
        <dbReference type="EMBL" id="AUV83122.1"/>
    </source>
</evidence>
<name>A0A2I8VMG5_9EURY</name>
<dbReference type="EMBL" id="CP026309">
    <property type="protein sequence ID" value="AUV83122.1"/>
    <property type="molecule type" value="Genomic_DNA"/>
</dbReference>
<keyword evidence="4" id="KW-1185">Reference proteome</keyword>
<dbReference type="KEGG" id="srub:C2R22_16925"/>